<dbReference type="PANTHER" id="PTHR12121:SF45">
    <property type="entry name" value="NOCTURNIN"/>
    <property type="match status" value="1"/>
</dbReference>
<keyword evidence="6" id="KW-1185">Reference proteome</keyword>
<reference evidence="5" key="1">
    <citation type="submission" date="2020-07" db="EMBL/GenBank/DDBJ databases">
        <title>Draft Genome Sequence of a Deep-Sea Yeast, Naganishia (Cryptococcus) liquefaciens strain N6.</title>
        <authorList>
            <person name="Han Y.W."/>
            <person name="Kajitani R."/>
            <person name="Morimoto H."/>
            <person name="Parhat M."/>
            <person name="Tsubouchi H."/>
            <person name="Bakenova O."/>
            <person name="Ogata M."/>
            <person name="Argunhan B."/>
            <person name="Aoki R."/>
            <person name="Kajiwara S."/>
            <person name="Itoh T."/>
            <person name="Iwasaki H."/>
        </authorList>
    </citation>
    <scope>NUCLEOTIDE SEQUENCE</scope>
    <source>
        <strain evidence="5">N6</strain>
    </source>
</reference>
<gene>
    <name evidence="5" type="ORF">NliqN6_6116</name>
</gene>
<feature type="region of interest" description="Disordered" evidence="3">
    <location>
        <begin position="1"/>
        <end position="64"/>
    </location>
</feature>
<feature type="compositionally biased region" description="Basic and acidic residues" evidence="3">
    <location>
        <begin position="201"/>
        <end position="214"/>
    </location>
</feature>
<dbReference type="InterPro" id="IPR005135">
    <property type="entry name" value="Endo/exonuclease/phosphatase"/>
</dbReference>
<dbReference type="Gene3D" id="3.60.10.10">
    <property type="entry name" value="Endonuclease/exonuclease/phosphatase"/>
    <property type="match status" value="1"/>
</dbReference>
<feature type="compositionally biased region" description="Basic residues" evidence="3">
    <location>
        <begin position="215"/>
        <end position="224"/>
    </location>
</feature>
<dbReference type="Proteomes" id="UP000620104">
    <property type="component" value="Unassembled WGS sequence"/>
</dbReference>
<comment type="caution">
    <text evidence="5">The sequence shown here is derived from an EMBL/GenBank/DDBJ whole genome shotgun (WGS) entry which is preliminary data.</text>
</comment>
<evidence type="ECO:0000259" key="4">
    <source>
        <dbReference type="Pfam" id="PF03372"/>
    </source>
</evidence>
<dbReference type="GO" id="GO:0006139">
    <property type="term" value="P:nucleobase-containing compound metabolic process"/>
    <property type="evidence" value="ECO:0007669"/>
    <property type="project" value="UniProtKB-ARBA"/>
</dbReference>
<dbReference type="InterPro" id="IPR050410">
    <property type="entry name" value="CCR4/nocturin_mRNA_transcr"/>
</dbReference>
<feature type="domain" description="Endonuclease/exonuclease/phosphatase" evidence="4">
    <location>
        <begin position="93"/>
        <end position="309"/>
    </location>
</feature>
<dbReference type="SUPFAM" id="SSF56219">
    <property type="entry name" value="DNase I-like"/>
    <property type="match status" value="1"/>
</dbReference>
<feature type="compositionally biased region" description="Polar residues" evidence="3">
    <location>
        <begin position="50"/>
        <end position="64"/>
    </location>
</feature>
<dbReference type="Pfam" id="PF03372">
    <property type="entry name" value="Exo_endo_phos"/>
    <property type="match status" value="1"/>
</dbReference>
<name>A0A8H3TZ17_9TREE</name>
<dbReference type="InterPro" id="IPR036691">
    <property type="entry name" value="Endo/exonu/phosph_ase_sf"/>
</dbReference>
<evidence type="ECO:0000256" key="1">
    <source>
        <dbReference type="ARBA" id="ARBA00010774"/>
    </source>
</evidence>
<dbReference type="PANTHER" id="PTHR12121">
    <property type="entry name" value="CARBON CATABOLITE REPRESSOR PROTEIN 4"/>
    <property type="match status" value="1"/>
</dbReference>
<evidence type="ECO:0000313" key="5">
    <source>
        <dbReference type="EMBL" id="GHJ89714.1"/>
    </source>
</evidence>
<dbReference type="EMBL" id="BLZA01000049">
    <property type="protein sequence ID" value="GHJ89714.1"/>
    <property type="molecule type" value="Genomic_DNA"/>
</dbReference>
<sequence length="516" mass="57564">MTKPDTDQRQSAPEEKQQPFVLTDEMRAKQEARKQAKLAKKAANLAKNGGSETPSGAITPGTSQILRRDWKQLSMGRTEGAGETKRGHNLKLLTWNMLAQTLVRRDLFPGSDCLRWGERKEMLIQELTAYDGDIICLQEVDRLEHMLPHLPHHKAIRSSGPGKLHGLVILYNADKFNFKGSKTIFYDEEFTQGDVHEERQRIKPAAESEAENRERKRRWKKARGGTRQTKNIGLMAALEWSDSPGAGLIVGTTHLFWHPDYGYERTRQILMLMRALQRFRDSINPEWPVFIAGDFNTSPSEPAYRLMVDPADPLGDGHLQQLNKGRVIHTSRDRVEELVESTLAADIEQAEQTTENAASGAPEFVGVSVGEDDEKEEAGESQGEPGLPKNSRRPTEEDGLLDGVELQQLAKEILGPDGLQSLYGSSGWVESDLEELSYGGRGGEGVEGKNEAAWTSFTPIWRLTLDYLFYMHSRAHAGPSIKAILLPHPAKALEPGLPRKNVCASDHILLGVDIEI</sequence>
<evidence type="ECO:0000313" key="6">
    <source>
        <dbReference type="Proteomes" id="UP000620104"/>
    </source>
</evidence>
<feature type="compositionally biased region" description="Basic and acidic residues" evidence="3">
    <location>
        <begin position="1"/>
        <end position="17"/>
    </location>
</feature>
<comment type="similarity">
    <text evidence="1">Belongs to the CCR4/nocturin family.</text>
</comment>
<dbReference type="GO" id="GO:0000175">
    <property type="term" value="F:3'-5'-RNA exonuclease activity"/>
    <property type="evidence" value="ECO:0007669"/>
    <property type="project" value="TreeGrafter"/>
</dbReference>
<evidence type="ECO:0000256" key="3">
    <source>
        <dbReference type="SAM" id="MobiDB-lite"/>
    </source>
</evidence>
<dbReference type="OrthoDB" id="428734at2759"/>
<feature type="region of interest" description="Disordered" evidence="3">
    <location>
        <begin position="371"/>
        <end position="397"/>
    </location>
</feature>
<dbReference type="AlphaFoldDB" id="A0A8H3TZ17"/>
<protein>
    <recommendedName>
        <fullName evidence="4">Endonuclease/exonuclease/phosphatase domain-containing protein</fullName>
    </recommendedName>
</protein>
<keyword evidence="2" id="KW-0378">Hydrolase</keyword>
<feature type="compositionally biased region" description="Basic and acidic residues" evidence="3">
    <location>
        <begin position="24"/>
        <end position="34"/>
    </location>
</feature>
<evidence type="ECO:0000256" key="2">
    <source>
        <dbReference type="ARBA" id="ARBA00022801"/>
    </source>
</evidence>
<accession>A0A8H3TZ17</accession>
<organism evidence="5 6">
    <name type="scientific">Naganishia liquefaciens</name>
    <dbReference type="NCBI Taxonomy" id="104408"/>
    <lineage>
        <taxon>Eukaryota</taxon>
        <taxon>Fungi</taxon>
        <taxon>Dikarya</taxon>
        <taxon>Basidiomycota</taxon>
        <taxon>Agaricomycotina</taxon>
        <taxon>Tremellomycetes</taxon>
        <taxon>Filobasidiales</taxon>
        <taxon>Filobasidiaceae</taxon>
        <taxon>Naganishia</taxon>
    </lineage>
</organism>
<proteinExistence type="inferred from homology"/>
<feature type="region of interest" description="Disordered" evidence="3">
    <location>
        <begin position="201"/>
        <end position="224"/>
    </location>
</feature>